<dbReference type="AlphaFoldDB" id="A0A9W7XTK2"/>
<comment type="caution">
    <text evidence="2">The sequence shown here is derived from an EMBL/GenBank/DDBJ whole genome shotgun (WGS) entry which is preliminary data.</text>
</comment>
<dbReference type="Proteomes" id="UP001149813">
    <property type="component" value="Unassembled WGS sequence"/>
</dbReference>
<proteinExistence type="predicted"/>
<accession>A0A9W7XTK2</accession>
<evidence type="ECO:0000313" key="3">
    <source>
        <dbReference type="Proteomes" id="UP001149813"/>
    </source>
</evidence>
<organism evidence="2 3">
    <name type="scientific">Coemansia erecta</name>
    <dbReference type="NCBI Taxonomy" id="147472"/>
    <lineage>
        <taxon>Eukaryota</taxon>
        <taxon>Fungi</taxon>
        <taxon>Fungi incertae sedis</taxon>
        <taxon>Zoopagomycota</taxon>
        <taxon>Kickxellomycotina</taxon>
        <taxon>Kickxellomycetes</taxon>
        <taxon>Kickxellales</taxon>
        <taxon>Kickxellaceae</taxon>
        <taxon>Coemansia</taxon>
    </lineage>
</organism>
<name>A0A9W7XTK2_9FUNG</name>
<gene>
    <name evidence="2" type="ORF">LPJ53_006619</name>
</gene>
<feature type="signal peptide" evidence="1">
    <location>
        <begin position="1"/>
        <end position="21"/>
    </location>
</feature>
<dbReference type="EMBL" id="JANBOJ010001110">
    <property type="protein sequence ID" value="KAJ1718223.1"/>
    <property type="molecule type" value="Genomic_DNA"/>
</dbReference>
<feature type="non-terminal residue" evidence="2">
    <location>
        <position position="80"/>
    </location>
</feature>
<keyword evidence="3" id="KW-1185">Reference proteome</keyword>
<evidence type="ECO:0000313" key="2">
    <source>
        <dbReference type="EMBL" id="KAJ1718223.1"/>
    </source>
</evidence>
<keyword evidence="1" id="KW-0732">Signal</keyword>
<feature type="chain" id="PRO_5040852668" evidence="1">
    <location>
        <begin position="22"/>
        <end position="80"/>
    </location>
</feature>
<evidence type="ECO:0000256" key="1">
    <source>
        <dbReference type="SAM" id="SignalP"/>
    </source>
</evidence>
<protein>
    <submittedName>
        <fullName evidence="2">Uncharacterized protein</fullName>
    </submittedName>
</protein>
<dbReference type="OrthoDB" id="5619214at2759"/>
<reference evidence="2" key="1">
    <citation type="submission" date="2022-07" db="EMBL/GenBank/DDBJ databases">
        <title>Phylogenomic reconstructions and comparative analyses of Kickxellomycotina fungi.</title>
        <authorList>
            <person name="Reynolds N.K."/>
            <person name="Stajich J.E."/>
            <person name="Barry K."/>
            <person name="Grigoriev I.V."/>
            <person name="Crous P."/>
            <person name="Smith M.E."/>
        </authorList>
    </citation>
    <scope>NUCLEOTIDE SEQUENCE</scope>
    <source>
        <strain evidence="2">NBRC 32514</strain>
    </source>
</reference>
<sequence length="80" mass="8970">MMITHPILLALTVLLTAGTFAFPVPETDIALPTETLDEVYNANIFNLDAPNTPYPTVHREHAIITELYKRGSYYMNGYPS</sequence>